<evidence type="ECO:0000259" key="2">
    <source>
        <dbReference type="Pfam" id="PF23635"/>
    </source>
</evidence>
<dbReference type="InterPro" id="IPR036047">
    <property type="entry name" value="F-box-like_dom_sf"/>
</dbReference>
<evidence type="ECO:0000313" key="3">
    <source>
        <dbReference type="EMBL" id="KQJ87279.1"/>
    </source>
</evidence>
<dbReference type="EMBL" id="CM000883">
    <property type="protein sequence ID" value="KQJ87279.1"/>
    <property type="molecule type" value="Genomic_DNA"/>
</dbReference>
<organism evidence="3">
    <name type="scientific">Brachypodium distachyon</name>
    <name type="common">Purple false brome</name>
    <name type="synonym">Trachynia distachya</name>
    <dbReference type="NCBI Taxonomy" id="15368"/>
    <lineage>
        <taxon>Eukaryota</taxon>
        <taxon>Viridiplantae</taxon>
        <taxon>Streptophyta</taxon>
        <taxon>Embryophyta</taxon>
        <taxon>Tracheophyta</taxon>
        <taxon>Spermatophyta</taxon>
        <taxon>Magnoliopsida</taxon>
        <taxon>Liliopsida</taxon>
        <taxon>Poales</taxon>
        <taxon>Poaceae</taxon>
        <taxon>BOP clade</taxon>
        <taxon>Pooideae</taxon>
        <taxon>Stipodae</taxon>
        <taxon>Brachypodieae</taxon>
        <taxon>Brachypodium</taxon>
    </lineage>
</organism>
<dbReference type="Proteomes" id="UP000008810">
    <property type="component" value="Chromosome 4"/>
</dbReference>
<dbReference type="Gene3D" id="1.20.1280.50">
    <property type="match status" value="1"/>
</dbReference>
<reference evidence="3 4" key="1">
    <citation type="journal article" date="2010" name="Nature">
        <title>Genome sequencing and analysis of the model grass Brachypodium distachyon.</title>
        <authorList>
            <consortium name="International Brachypodium Initiative"/>
        </authorList>
    </citation>
    <scope>NUCLEOTIDE SEQUENCE [LARGE SCALE GENOMIC DNA]</scope>
    <source>
        <strain evidence="3 4">Bd21</strain>
    </source>
</reference>
<evidence type="ECO:0000259" key="1">
    <source>
        <dbReference type="Pfam" id="PF00646"/>
    </source>
</evidence>
<name>A0A0Q3EHS5_BRADI</name>
<keyword evidence="5" id="KW-1185">Reference proteome</keyword>
<dbReference type="AlphaFoldDB" id="A0A0Q3EHS5"/>
<proteinExistence type="predicted"/>
<dbReference type="EnsemblPlants" id="KQJ87279">
    <property type="protein sequence ID" value="KQJ87279"/>
    <property type="gene ID" value="BRADI_4g10105v3"/>
</dbReference>
<protein>
    <submittedName>
        <fullName evidence="3 4">Uncharacterized protein</fullName>
    </submittedName>
</protein>
<reference evidence="3" key="2">
    <citation type="submission" date="2017-06" db="EMBL/GenBank/DDBJ databases">
        <title>WGS assembly of Brachypodium distachyon.</title>
        <authorList>
            <consortium name="The International Brachypodium Initiative"/>
            <person name="Lucas S."/>
            <person name="Harmon-Smith M."/>
            <person name="Lail K."/>
            <person name="Tice H."/>
            <person name="Grimwood J."/>
            <person name="Bruce D."/>
            <person name="Barry K."/>
            <person name="Shu S."/>
            <person name="Lindquist E."/>
            <person name="Wang M."/>
            <person name="Pitluck S."/>
            <person name="Vogel J.P."/>
            <person name="Garvin D.F."/>
            <person name="Mockler T.C."/>
            <person name="Schmutz J."/>
            <person name="Rokhsar D."/>
            <person name="Bevan M.W."/>
        </authorList>
    </citation>
    <scope>NUCLEOTIDE SEQUENCE</scope>
    <source>
        <strain evidence="3">Bd21</strain>
    </source>
</reference>
<accession>A0A0Q3EHS5</accession>
<feature type="domain" description="F-box protein AT5G49610-like beta-propeller" evidence="2">
    <location>
        <begin position="173"/>
        <end position="342"/>
    </location>
</feature>
<evidence type="ECO:0000313" key="5">
    <source>
        <dbReference type="Proteomes" id="UP000008810"/>
    </source>
</evidence>
<dbReference type="InterPro" id="IPR056594">
    <property type="entry name" value="AT5G49610-like_b-prop"/>
</dbReference>
<dbReference type="ExpressionAtlas" id="A0A0Q3EHS5">
    <property type="expression patterns" value="baseline"/>
</dbReference>
<dbReference type="Pfam" id="PF00646">
    <property type="entry name" value="F-box"/>
    <property type="match status" value="1"/>
</dbReference>
<dbReference type="OrthoDB" id="598577at2759"/>
<gene>
    <name evidence="3" type="ORF">BRADI_4g10105v3</name>
</gene>
<dbReference type="InterPro" id="IPR001810">
    <property type="entry name" value="F-box_dom"/>
</dbReference>
<dbReference type="InParanoid" id="A0A0Q3EHS5"/>
<feature type="domain" description="F-box" evidence="1">
    <location>
        <begin position="20"/>
        <end position="54"/>
    </location>
</feature>
<dbReference type="Gramene" id="KQJ87279">
    <property type="protein sequence ID" value="KQJ87279"/>
    <property type="gene ID" value="BRADI_4g10105v3"/>
</dbReference>
<dbReference type="SUPFAM" id="SSF81383">
    <property type="entry name" value="F-box domain"/>
    <property type="match status" value="1"/>
</dbReference>
<reference evidence="4" key="3">
    <citation type="submission" date="2018-08" db="UniProtKB">
        <authorList>
            <consortium name="EnsemblPlants"/>
        </authorList>
    </citation>
    <scope>IDENTIFICATION</scope>
    <source>
        <strain evidence="4">cv. Bd21</strain>
    </source>
</reference>
<sequence>MIRRRNPLSLPSPAAALDDEDLLREILLRLPPSPSSLPRAAAVCKRWRSIVLDDDETGFFPRRFRAHHHRRQEPPPLLGFFIPDPCRLIGFRHGLAFFFSWWARQAILWDPLTGRLRRVSFPSSPLVHQDGAWTRLVNAAAVCTAASAGNVGHVHGARLLSPFKLVVVGHDNGFERAFACVYETESGAWGDVASVRAHAMIDPFKKSVLVGNKLCWLLSGGNMLEFDLESQGLAVIEKPTGARSTDFCEHFQVLRTEDNGIGLAICSELSIQIWERRSDSETVVRWVLQKDVQLDKVLPPRLDALNRPAWVLGYDEGTNVIFLSICRGDFMVQLNSMKFTHISKICHGGGIGGGDGGTDMSNDT</sequence>
<dbReference type="Pfam" id="PF23635">
    <property type="entry name" value="Beta-prop_AT5G49610-like"/>
    <property type="match status" value="1"/>
</dbReference>
<evidence type="ECO:0000313" key="4">
    <source>
        <dbReference type="EnsemblPlants" id="KQJ87279"/>
    </source>
</evidence>
<dbReference type="PANTHER" id="PTHR32133:SF134">
    <property type="entry name" value="OS05G0320100 PROTEIN"/>
    <property type="match status" value="1"/>
</dbReference>
<dbReference type="PANTHER" id="PTHR32133">
    <property type="entry name" value="OS07G0120400 PROTEIN"/>
    <property type="match status" value="1"/>
</dbReference>